<accession>A0AAE6G517</accession>
<proteinExistence type="predicted"/>
<evidence type="ECO:0000313" key="2">
    <source>
        <dbReference type="Proteomes" id="UP000320179"/>
    </source>
</evidence>
<sequence length="67" mass="7740">MSFQHGEQAEQGRFQLSLHVVLKYGLSEWVGLMLMLETVHERLEAWMQLRRVASGAQFGDFPTVKFS</sequence>
<reference evidence="1 2" key="1">
    <citation type="journal article" date="2019" name="Science">
        <title>Social genes are selection hotspots in kin groups of a soil microbe.</title>
        <authorList>
            <person name="Wielgoss S."/>
            <person name="Wolfensberger R."/>
            <person name="Sun L."/>
            <person name="Fiegna F."/>
            <person name="Velicer G.J."/>
        </authorList>
    </citation>
    <scope>NUCLEOTIDE SEQUENCE [LARGE SCALE GENOMIC DNA]</scope>
    <source>
        <strain evidence="1 2">MC3.5.9c15</strain>
    </source>
</reference>
<dbReference type="AlphaFoldDB" id="A0AAE6G517"/>
<protein>
    <submittedName>
        <fullName evidence="1">Uncharacterized protein</fullName>
    </submittedName>
</protein>
<organism evidence="1 2">
    <name type="scientific">Myxococcus xanthus</name>
    <dbReference type="NCBI Taxonomy" id="34"/>
    <lineage>
        <taxon>Bacteria</taxon>
        <taxon>Pseudomonadati</taxon>
        <taxon>Myxococcota</taxon>
        <taxon>Myxococcia</taxon>
        <taxon>Myxococcales</taxon>
        <taxon>Cystobacterineae</taxon>
        <taxon>Myxococcaceae</taxon>
        <taxon>Myxococcus</taxon>
    </lineage>
</organism>
<evidence type="ECO:0000313" key="1">
    <source>
        <dbReference type="EMBL" id="QDE71051.1"/>
    </source>
</evidence>
<dbReference type="Proteomes" id="UP000320179">
    <property type="component" value="Chromosome"/>
</dbReference>
<gene>
    <name evidence="1" type="ORF">BHS09_31005</name>
</gene>
<dbReference type="EMBL" id="CP017174">
    <property type="protein sequence ID" value="QDE71051.1"/>
    <property type="molecule type" value="Genomic_DNA"/>
</dbReference>
<name>A0AAE6G517_MYXXA</name>